<dbReference type="GO" id="GO:0043565">
    <property type="term" value="F:sequence-specific DNA binding"/>
    <property type="evidence" value="ECO:0007669"/>
    <property type="project" value="InterPro"/>
</dbReference>
<evidence type="ECO:0000256" key="6">
    <source>
        <dbReference type="ARBA" id="ARBA00023159"/>
    </source>
</evidence>
<reference evidence="13 14" key="1">
    <citation type="submission" date="2015-06" db="EMBL/GenBank/DDBJ databases">
        <title>Draft Whole-Genome Sequence of the Entomopathogenic Bacterium Xenorhabdus khoisanae.</title>
        <authorList>
            <person name="Naidoo S."/>
            <person name="Featherston J."/>
            <person name="Gray V.M."/>
        </authorList>
    </citation>
    <scope>NUCLEOTIDE SEQUENCE [LARGE SCALE GENOMIC DNA]</scope>
    <source>
        <strain evidence="13 14">MCB</strain>
    </source>
</reference>
<comment type="catalytic activity">
    <reaction evidence="9">
        <text>a 6-O-methyl-2'-deoxyguanosine in DNA + L-cysteinyl-[protein] = S-methyl-L-cysteinyl-[protein] + a 2'-deoxyguanosine in DNA</text>
        <dbReference type="Rhea" id="RHEA:24000"/>
        <dbReference type="Rhea" id="RHEA-COMP:10131"/>
        <dbReference type="Rhea" id="RHEA-COMP:10132"/>
        <dbReference type="Rhea" id="RHEA-COMP:11367"/>
        <dbReference type="Rhea" id="RHEA-COMP:11368"/>
        <dbReference type="ChEBI" id="CHEBI:29950"/>
        <dbReference type="ChEBI" id="CHEBI:82612"/>
        <dbReference type="ChEBI" id="CHEBI:85445"/>
        <dbReference type="ChEBI" id="CHEBI:85448"/>
        <dbReference type="EC" id="2.1.1.63"/>
    </reaction>
</comment>
<dbReference type="AlphaFoldDB" id="A0A0J5INA7"/>
<evidence type="ECO:0000256" key="9">
    <source>
        <dbReference type="ARBA" id="ARBA00049348"/>
    </source>
</evidence>
<dbReference type="InterPro" id="IPR014048">
    <property type="entry name" value="MethylDNA_cys_MeTrfase_DNA-bd"/>
</dbReference>
<evidence type="ECO:0000256" key="7">
    <source>
        <dbReference type="ARBA" id="ARBA00023163"/>
    </source>
</evidence>
<dbReference type="InterPro" id="IPR004026">
    <property type="entry name" value="Ada_DNA_repair_Zn-bd"/>
</dbReference>
<protein>
    <submittedName>
        <fullName evidence="13">6-O-methylguanine DNA methyltransferase</fullName>
    </submittedName>
</protein>
<keyword evidence="5" id="KW-0805">Transcription regulation</keyword>
<keyword evidence="4" id="KW-0227">DNA damage</keyword>
<dbReference type="InterPro" id="IPR035451">
    <property type="entry name" value="Ada-like_dom_sf"/>
</dbReference>
<dbReference type="Gene3D" id="1.10.10.10">
    <property type="entry name" value="Winged helix-like DNA-binding domain superfamily/Winged helix DNA-binding domain"/>
    <property type="match status" value="1"/>
</dbReference>
<dbReference type="PROSITE" id="PS00374">
    <property type="entry name" value="MGMT"/>
    <property type="match status" value="1"/>
</dbReference>
<gene>
    <name evidence="13" type="ORF">AB204_13100</name>
</gene>
<dbReference type="GO" id="GO:0006281">
    <property type="term" value="P:DNA repair"/>
    <property type="evidence" value="ECO:0007669"/>
    <property type="project" value="UniProtKB-KW"/>
</dbReference>
<dbReference type="PANTHER" id="PTHR10815:SF14">
    <property type="entry name" value="BIFUNCTIONAL TRANSCRIPTIONAL ACTIVATOR_DNA REPAIR ENZYME ADA"/>
    <property type="match status" value="1"/>
</dbReference>
<feature type="domain" description="HTH araC/xylS-type" evidence="12">
    <location>
        <begin position="89"/>
        <end position="185"/>
    </location>
</feature>
<dbReference type="GO" id="GO:0008270">
    <property type="term" value="F:zinc ion binding"/>
    <property type="evidence" value="ECO:0007669"/>
    <property type="project" value="InterPro"/>
</dbReference>
<evidence type="ECO:0000313" key="14">
    <source>
        <dbReference type="Proteomes" id="UP000036277"/>
    </source>
</evidence>
<keyword evidence="7" id="KW-0804">Transcription</keyword>
<dbReference type="EMBL" id="LFCV01000086">
    <property type="protein sequence ID" value="KMJ44705.1"/>
    <property type="molecule type" value="Genomic_DNA"/>
</dbReference>
<dbReference type="PANTHER" id="PTHR10815">
    <property type="entry name" value="METHYLATED-DNA--PROTEIN-CYSTEINE METHYLTRANSFERASE"/>
    <property type="match status" value="1"/>
</dbReference>
<dbReference type="Pfam" id="PF02805">
    <property type="entry name" value="Ada_Zn_binding"/>
    <property type="match status" value="1"/>
</dbReference>
<dbReference type="InterPro" id="IPR018060">
    <property type="entry name" value="HTH_AraC"/>
</dbReference>
<dbReference type="SUPFAM" id="SSF57884">
    <property type="entry name" value="Ada DNA repair protein, N-terminal domain (N-Ada 10)"/>
    <property type="match status" value="1"/>
</dbReference>
<organism evidence="13 14">
    <name type="scientific">Xenorhabdus khoisanae</name>
    <dbReference type="NCBI Taxonomy" id="880157"/>
    <lineage>
        <taxon>Bacteria</taxon>
        <taxon>Pseudomonadati</taxon>
        <taxon>Pseudomonadota</taxon>
        <taxon>Gammaproteobacteria</taxon>
        <taxon>Enterobacterales</taxon>
        <taxon>Morganellaceae</taxon>
        <taxon>Xenorhabdus</taxon>
    </lineage>
</organism>
<dbReference type="Gene3D" id="3.40.10.10">
    <property type="entry name" value="DNA Methylphosphotriester Repair Domain"/>
    <property type="match status" value="1"/>
</dbReference>
<dbReference type="SUPFAM" id="SSF46767">
    <property type="entry name" value="Methylated DNA-protein cysteine methyltransferase, C-terminal domain"/>
    <property type="match status" value="1"/>
</dbReference>
<dbReference type="NCBIfam" id="NF011964">
    <property type="entry name" value="PRK15435.1"/>
    <property type="match status" value="1"/>
</dbReference>
<keyword evidence="14" id="KW-1185">Reference proteome</keyword>
<dbReference type="InterPro" id="IPR001497">
    <property type="entry name" value="MethylDNA_cys_MeTrfase_AS"/>
</dbReference>
<dbReference type="InterPro" id="IPR009057">
    <property type="entry name" value="Homeodomain-like_sf"/>
</dbReference>
<dbReference type="Gene3D" id="1.10.10.60">
    <property type="entry name" value="Homeodomain-like"/>
    <property type="match status" value="2"/>
</dbReference>
<evidence type="ECO:0000259" key="12">
    <source>
        <dbReference type="PROSITE" id="PS01124"/>
    </source>
</evidence>
<dbReference type="GO" id="GO:0003700">
    <property type="term" value="F:DNA-binding transcription factor activity"/>
    <property type="evidence" value="ECO:0007669"/>
    <property type="project" value="InterPro"/>
</dbReference>
<dbReference type="PATRIC" id="fig|880157.4.peg.2794"/>
<dbReference type="InterPro" id="IPR036388">
    <property type="entry name" value="WH-like_DNA-bd_sf"/>
</dbReference>
<dbReference type="SUPFAM" id="SSF46689">
    <property type="entry name" value="Homeodomain-like"/>
    <property type="match status" value="1"/>
</dbReference>
<evidence type="ECO:0000313" key="13">
    <source>
        <dbReference type="EMBL" id="KMJ44705.1"/>
    </source>
</evidence>
<dbReference type="CDD" id="cd06445">
    <property type="entry name" value="ATase"/>
    <property type="match status" value="1"/>
</dbReference>
<comment type="caution">
    <text evidence="13">The sequence shown here is derived from an EMBL/GenBank/DDBJ whole genome shotgun (WGS) entry which is preliminary data.</text>
</comment>
<dbReference type="Pfam" id="PF01035">
    <property type="entry name" value="DNA_binding_1"/>
    <property type="match status" value="1"/>
</dbReference>
<dbReference type="SUPFAM" id="SSF53155">
    <property type="entry name" value="Methylated DNA-protein cysteine methyltransferase domain"/>
    <property type="match status" value="1"/>
</dbReference>
<comment type="catalytic activity">
    <reaction evidence="1">
        <text>a 4-O-methyl-thymidine in DNA + L-cysteinyl-[protein] = a thymidine in DNA + S-methyl-L-cysteinyl-[protein]</text>
        <dbReference type="Rhea" id="RHEA:53428"/>
        <dbReference type="Rhea" id="RHEA-COMP:10131"/>
        <dbReference type="Rhea" id="RHEA-COMP:10132"/>
        <dbReference type="Rhea" id="RHEA-COMP:13555"/>
        <dbReference type="Rhea" id="RHEA-COMP:13556"/>
        <dbReference type="ChEBI" id="CHEBI:29950"/>
        <dbReference type="ChEBI" id="CHEBI:82612"/>
        <dbReference type="ChEBI" id="CHEBI:137386"/>
        <dbReference type="ChEBI" id="CHEBI:137387"/>
        <dbReference type="EC" id="2.1.1.63"/>
    </reaction>
</comment>
<evidence type="ECO:0000256" key="5">
    <source>
        <dbReference type="ARBA" id="ARBA00023015"/>
    </source>
</evidence>
<evidence type="ECO:0000256" key="4">
    <source>
        <dbReference type="ARBA" id="ARBA00022763"/>
    </source>
</evidence>
<feature type="binding site" evidence="11">
    <location>
        <position position="39"/>
    </location>
    <ligand>
        <name>Zn(2+)</name>
        <dbReference type="ChEBI" id="CHEBI:29105"/>
    </ligand>
</feature>
<evidence type="ECO:0000256" key="2">
    <source>
        <dbReference type="ARBA" id="ARBA00022603"/>
    </source>
</evidence>
<keyword evidence="8" id="KW-0234">DNA repair</keyword>
<dbReference type="PROSITE" id="PS01124">
    <property type="entry name" value="HTH_ARAC_FAMILY_2"/>
    <property type="match status" value="1"/>
</dbReference>
<dbReference type="InterPro" id="IPR036631">
    <property type="entry name" value="MGMT_N_sf"/>
</dbReference>
<keyword evidence="2 13" id="KW-0489">Methyltransferase</keyword>
<keyword evidence="6" id="KW-0010">Activator</keyword>
<keyword evidence="3 13" id="KW-0808">Transferase</keyword>
<name>A0A0J5INA7_9GAMM</name>
<feature type="active site" description="Nucleophile; methyl group acceptor from either O6-methylguanine or O4-methylthymine" evidence="10">
    <location>
        <position position="323"/>
    </location>
</feature>
<evidence type="ECO:0000256" key="8">
    <source>
        <dbReference type="ARBA" id="ARBA00023204"/>
    </source>
</evidence>
<evidence type="ECO:0000256" key="10">
    <source>
        <dbReference type="PIRSR" id="PIRSR000409-1"/>
    </source>
</evidence>
<evidence type="ECO:0000256" key="3">
    <source>
        <dbReference type="ARBA" id="ARBA00022679"/>
    </source>
</evidence>
<dbReference type="Pfam" id="PF12833">
    <property type="entry name" value="HTH_18"/>
    <property type="match status" value="1"/>
</dbReference>
<dbReference type="GO" id="GO:0032259">
    <property type="term" value="P:methylation"/>
    <property type="evidence" value="ECO:0007669"/>
    <property type="project" value="UniProtKB-KW"/>
</dbReference>
<dbReference type="GO" id="GO:0003908">
    <property type="term" value="F:methylated-DNA-[protein]-cysteine S-methyltransferase activity"/>
    <property type="evidence" value="ECO:0007669"/>
    <property type="project" value="UniProtKB-EC"/>
</dbReference>
<keyword evidence="11" id="KW-0479">Metal-binding</keyword>
<dbReference type="PIRSF" id="PIRSF000409">
    <property type="entry name" value="Ada"/>
    <property type="match status" value="1"/>
</dbReference>
<dbReference type="NCBIfam" id="TIGR00589">
    <property type="entry name" value="ogt"/>
    <property type="match status" value="1"/>
</dbReference>
<proteinExistence type="predicted"/>
<dbReference type="Gene3D" id="3.30.160.70">
    <property type="entry name" value="Methylated DNA-protein cysteine methyltransferase domain"/>
    <property type="match status" value="1"/>
</dbReference>
<dbReference type="OrthoDB" id="9802228at2"/>
<feature type="active site" description="Nucleophile; methyl group acceptor from methylphosphotriester" evidence="10">
    <location>
        <position position="39"/>
    </location>
</feature>
<keyword evidence="11" id="KW-0862">Zinc</keyword>
<comment type="cofactor">
    <cofactor evidence="11">
        <name>Zn(2+)</name>
        <dbReference type="ChEBI" id="CHEBI:29105"/>
    </cofactor>
    <text evidence="11">Binds 1 zinc ion per subunit.</text>
</comment>
<dbReference type="SMART" id="SM00342">
    <property type="entry name" value="HTH_ARAC"/>
    <property type="match status" value="1"/>
</dbReference>
<dbReference type="STRING" id="880157.AB204_13100"/>
<dbReference type="InterPro" id="IPR016221">
    <property type="entry name" value="Bifunct_regulatory_prot_Ada"/>
</dbReference>
<evidence type="ECO:0000256" key="11">
    <source>
        <dbReference type="PIRSR" id="PIRSR000409-3"/>
    </source>
</evidence>
<dbReference type="InterPro" id="IPR036217">
    <property type="entry name" value="MethylDNA_cys_MeTrfase_DNAb"/>
</dbReference>
<dbReference type="RefSeq" id="WP_047963804.1">
    <property type="nucleotide sequence ID" value="NZ_CAWMBG010000086.1"/>
</dbReference>
<evidence type="ECO:0000256" key="1">
    <source>
        <dbReference type="ARBA" id="ARBA00001286"/>
    </source>
</evidence>
<dbReference type="Proteomes" id="UP000036277">
    <property type="component" value="Unassembled WGS sequence"/>
</dbReference>
<accession>A0A0J5INA7</accession>
<sequence length="354" mass="39782">MSKKNLWKTDEKRWQAIIERNKDADSHFVYAVRTTGIYCLPSSTARLPKRENVIFFDNENEAQQQGYRPSKRPRGNQPELEANYLAKIAKACRYIEQNEGHITLVHLASHVGMSTFHFHRLFKAKTGLTPKSYANAHRSQRLRDNLQQDNSVTEAIFDAGFNSSSRFYEASSNLLGMTPTVWRAGGKGMQIHFALGICTLGHILIAQSQKGICAILLGDDPNKLLQDLQDKFPQAEFIGGDPQFEQLIAQVVGFVETPETELKLPLDICGTAFQQRVWLALREIPVGTTVSYTEIAKRIGSPKAIRAVASACAANMLAVAIPCHRVVRNDGALSGYRWGIERKRELLNREEKTR</sequence>
<dbReference type="FunFam" id="1.10.10.10:FF:000410">
    <property type="entry name" value="ADA regulatory protein, putative"/>
    <property type="match status" value="1"/>
</dbReference>